<name>A0A1I2R4Y0_9HYPH</name>
<evidence type="ECO:0000259" key="2">
    <source>
        <dbReference type="Pfam" id="PF01757"/>
    </source>
</evidence>
<reference evidence="4" key="1">
    <citation type="submission" date="2016-10" db="EMBL/GenBank/DDBJ databases">
        <authorList>
            <person name="Varghese N."/>
            <person name="Submissions S."/>
        </authorList>
    </citation>
    <scope>NUCLEOTIDE SEQUENCE [LARGE SCALE GENOMIC DNA]</scope>
    <source>
        <strain evidence="4">Gh-105</strain>
    </source>
</reference>
<accession>A0A1I2R4Y0</accession>
<protein>
    <submittedName>
        <fullName evidence="3">Peptidoglycan/LPS O-acetylase OafA/YrhL, contains acyltransferase and SGNH-hydrolase domains</fullName>
    </submittedName>
</protein>
<keyword evidence="1" id="KW-0812">Transmembrane</keyword>
<feature type="transmembrane region" description="Helical" evidence="1">
    <location>
        <begin position="328"/>
        <end position="345"/>
    </location>
</feature>
<dbReference type="EMBL" id="FOPM01000002">
    <property type="protein sequence ID" value="SFG35460.1"/>
    <property type="molecule type" value="Genomic_DNA"/>
</dbReference>
<feature type="transmembrane region" description="Helical" evidence="1">
    <location>
        <begin position="120"/>
        <end position="142"/>
    </location>
</feature>
<feature type="transmembrane region" description="Helical" evidence="1">
    <location>
        <begin position="86"/>
        <end position="108"/>
    </location>
</feature>
<keyword evidence="3" id="KW-0012">Acyltransferase</keyword>
<dbReference type="GO" id="GO:0016787">
    <property type="term" value="F:hydrolase activity"/>
    <property type="evidence" value="ECO:0007669"/>
    <property type="project" value="UniProtKB-KW"/>
</dbReference>
<dbReference type="AlphaFoldDB" id="A0A1I2R4Y0"/>
<organism evidence="3 4">
    <name type="scientific">Methylobacterium gossipiicola</name>
    <dbReference type="NCBI Taxonomy" id="582675"/>
    <lineage>
        <taxon>Bacteria</taxon>
        <taxon>Pseudomonadati</taxon>
        <taxon>Pseudomonadota</taxon>
        <taxon>Alphaproteobacteria</taxon>
        <taxon>Hyphomicrobiales</taxon>
        <taxon>Methylobacteriaceae</taxon>
        <taxon>Methylobacterium</taxon>
    </lineage>
</organism>
<dbReference type="InterPro" id="IPR002656">
    <property type="entry name" value="Acyl_transf_3_dom"/>
</dbReference>
<keyword evidence="4" id="KW-1185">Reference proteome</keyword>
<dbReference type="Proteomes" id="UP000199229">
    <property type="component" value="Unassembled WGS sequence"/>
</dbReference>
<feature type="domain" description="Acyltransferase 3" evidence="2">
    <location>
        <begin position="7"/>
        <end position="331"/>
    </location>
</feature>
<feature type="transmembrane region" description="Helical" evidence="1">
    <location>
        <begin position="154"/>
        <end position="185"/>
    </location>
</feature>
<evidence type="ECO:0000256" key="1">
    <source>
        <dbReference type="SAM" id="Phobius"/>
    </source>
</evidence>
<feature type="transmembrane region" description="Helical" evidence="1">
    <location>
        <begin position="12"/>
        <end position="31"/>
    </location>
</feature>
<dbReference type="OrthoDB" id="9796461at2"/>
<dbReference type="GO" id="GO:0016747">
    <property type="term" value="F:acyltransferase activity, transferring groups other than amino-acyl groups"/>
    <property type="evidence" value="ECO:0007669"/>
    <property type="project" value="InterPro"/>
</dbReference>
<proteinExistence type="predicted"/>
<evidence type="ECO:0000313" key="3">
    <source>
        <dbReference type="EMBL" id="SFG35460.1"/>
    </source>
</evidence>
<keyword evidence="3" id="KW-0378">Hydrolase</keyword>
<dbReference type="RefSeq" id="WP_091968428.1">
    <property type="nucleotide sequence ID" value="NZ_FOPM01000002.1"/>
</dbReference>
<feature type="transmembrane region" description="Helical" evidence="1">
    <location>
        <begin position="223"/>
        <end position="242"/>
    </location>
</feature>
<dbReference type="InterPro" id="IPR050879">
    <property type="entry name" value="Acyltransferase_3"/>
</dbReference>
<keyword evidence="1" id="KW-0472">Membrane</keyword>
<feature type="transmembrane region" description="Helical" evidence="1">
    <location>
        <begin position="294"/>
        <end position="316"/>
    </location>
</feature>
<sequence>MRGYRYEALDGVRGLAAQAVVITHALEMAFLPAHGTGAGITGWIGRASVMLFFVLSGFVIATSLSRSARRDGRFLVAYAVHRVARIAPPLVFAIGLTFAVGALGQAGVTLLTRSGEPYTMGLLAFLRGITLTFAPTDATFVIDNPLWSLRQEAYLYAVAAFVALGVVGRGAARALGFALAAGLVFATANRFFYLQSLALFGAGAASALLGGHPGLHRLATSPALWPIAALALAAPLAFVARPDFVDAMSAWGPFLAYQAVLGLPLALGLLALATESTPVARVFAAFEGAATFSYTLYVVHMPVLVLVFSLRTHLAWMPGWIGDGATLLVAWGAAQALAIAVARVLERPKPVRTALFHLLGRLGWGRSALERA</sequence>
<feature type="transmembrane region" description="Helical" evidence="1">
    <location>
        <begin position="254"/>
        <end position="273"/>
    </location>
</feature>
<gene>
    <name evidence="3" type="ORF">SAMN05192565_10271</name>
</gene>
<dbReference type="GO" id="GO:0016020">
    <property type="term" value="C:membrane"/>
    <property type="evidence" value="ECO:0007669"/>
    <property type="project" value="TreeGrafter"/>
</dbReference>
<dbReference type="GO" id="GO:0009103">
    <property type="term" value="P:lipopolysaccharide biosynthetic process"/>
    <property type="evidence" value="ECO:0007669"/>
    <property type="project" value="TreeGrafter"/>
</dbReference>
<dbReference type="Pfam" id="PF01757">
    <property type="entry name" value="Acyl_transf_3"/>
    <property type="match status" value="1"/>
</dbReference>
<evidence type="ECO:0000313" key="4">
    <source>
        <dbReference type="Proteomes" id="UP000199229"/>
    </source>
</evidence>
<feature type="transmembrane region" description="Helical" evidence="1">
    <location>
        <begin position="191"/>
        <end position="211"/>
    </location>
</feature>
<keyword evidence="1" id="KW-1133">Transmembrane helix</keyword>
<dbReference type="PANTHER" id="PTHR23028">
    <property type="entry name" value="ACETYLTRANSFERASE"/>
    <property type="match status" value="1"/>
</dbReference>
<dbReference type="PANTHER" id="PTHR23028:SF53">
    <property type="entry name" value="ACYL_TRANSF_3 DOMAIN-CONTAINING PROTEIN"/>
    <property type="match status" value="1"/>
</dbReference>
<feature type="transmembrane region" description="Helical" evidence="1">
    <location>
        <begin position="43"/>
        <end position="65"/>
    </location>
</feature>
<keyword evidence="3" id="KW-0808">Transferase</keyword>